<evidence type="ECO:0000313" key="5">
    <source>
        <dbReference type="Proteomes" id="UP001275867"/>
    </source>
</evidence>
<feature type="transmembrane region" description="Helical" evidence="1">
    <location>
        <begin position="95"/>
        <end position="115"/>
    </location>
</feature>
<dbReference type="OrthoDB" id="2249484at2"/>
<dbReference type="AlphaFoldDB" id="A0A176TGU5"/>
<evidence type="ECO:0000256" key="1">
    <source>
        <dbReference type="SAM" id="Phobius"/>
    </source>
</evidence>
<keyword evidence="1" id="KW-1133">Transmembrane helix</keyword>
<evidence type="ECO:0000313" key="2">
    <source>
        <dbReference type="EMBL" id="MDV7693453.1"/>
    </source>
</evidence>
<evidence type="ECO:0000313" key="4">
    <source>
        <dbReference type="Proteomes" id="UP000077280"/>
    </source>
</evidence>
<keyword evidence="4" id="KW-1185">Reference proteome</keyword>
<keyword evidence="1" id="KW-0812">Transmembrane</keyword>
<dbReference type="EMBL" id="WERX01000002">
    <property type="protein sequence ID" value="MDV7693453.1"/>
    <property type="molecule type" value="Genomic_DNA"/>
</dbReference>
<name>A0A176TGU5_9LACO</name>
<reference evidence="3 4" key="1">
    <citation type="submission" date="2016-05" db="EMBL/GenBank/DDBJ databases">
        <title>Draft genome sequence of Pediococcus parvulus 2.6, a probiotic beta-glucan producer strain.</title>
        <authorList>
            <person name="Mohedano M.L."/>
            <person name="Perez-Ramos A."/>
            <person name="Duenas M.T."/>
            <person name="Lamontanara A."/>
            <person name="Orru L."/>
            <person name="Spano G."/>
            <person name="Capozzi V."/>
            <person name="Lopez P."/>
        </authorList>
    </citation>
    <scope>NUCLEOTIDE SEQUENCE [LARGE SCALE GENOMIC DNA]</scope>
    <source>
        <strain evidence="3 4">2.6</strain>
    </source>
</reference>
<dbReference type="Proteomes" id="UP001275867">
    <property type="component" value="Unassembled WGS sequence"/>
</dbReference>
<keyword evidence="1" id="KW-0472">Membrane</keyword>
<gene>
    <name evidence="3" type="ORF">A7K95_01425</name>
    <name evidence="2" type="ORF">GA842_00895</name>
</gene>
<dbReference type="RefSeq" id="WP_057783856.1">
    <property type="nucleotide sequence ID" value="NZ_BJWE01000014.1"/>
</dbReference>
<sequence>MKTKMIFKNKFGYYLKGLGYTYILTFLFIFLLPIVFALLFTGSLDGISIHNLLKNNLLPFISILFLVISSYRVYGPFKFYIQNGISRRTVWKATIWVTALLSLLMSVINYCYYYAVILPNVGNVDNTFYNQLFGQFLGFHSFWNIPAQILYEWLLLWSFAVLGMFFGSLSALLKKRTRRMLWIAIPIGLVVLVRFLMQFHTGMNLDWTMNFIKFVVGYTETTNEGEWNPFHPVGFMAIMIILGTIINYWIQQHIVLKNQ</sequence>
<reference evidence="2" key="2">
    <citation type="submission" date="2019-10" db="EMBL/GenBank/DDBJ databases">
        <title>Malate fermentation in French cider.</title>
        <authorList>
            <person name="Cousin F.J."/>
            <person name="Medina Fernandez S."/>
            <person name="Misery B."/>
            <person name="Laplace J.-M."/>
            <person name="Cretenet M."/>
        </authorList>
    </citation>
    <scope>NUCLEOTIDE SEQUENCE</scope>
    <source>
        <strain evidence="2">UCMA15901</strain>
    </source>
</reference>
<feature type="transmembrane region" description="Helical" evidence="1">
    <location>
        <begin position="180"/>
        <end position="197"/>
    </location>
</feature>
<comment type="caution">
    <text evidence="2">The sequence shown here is derived from an EMBL/GenBank/DDBJ whole genome shotgun (WGS) entry which is preliminary data.</text>
</comment>
<accession>A0A176TGU5</accession>
<dbReference type="EMBL" id="LXND01000083">
    <property type="protein sequence ID" value="OAD63216.1"/>
    <property type="molecule type" value="Genomic_DNA"/>
</dbReference>
<feature type="transmembrane region" description="Helical" evidence="1">
    <location>
        <begin position="56"/>
        <end position="74"/>
    </location>
</feature>
<feature type="transmembrane region" description="Helical" evidence="1">
    <location>
        <begin position="20"/>
        <end position="44"/>
    </location>
</feature>
<dbReference type="GeneID" id="93382748"/>
<feature type="transmembrane region" description="Helical" evidence="1">
    <location>
        <begin position="230"/>
        <end position="250"/>
    </location>
</feature>
<feature type="transmembrane region" description="Helical" evidence="1">
    <location>
        <begin position="153"/>
        <end position="173"/>
    </location>
</feature>
<proteinExistence type="predicted"/>
<evidence type="ECO:0000313" key="3">
    <source>
        <dbReference type="EMBL" id="OAD63216.1"/>
    </source>
</evidence>
<organism evidence="2 5">
    <name type="scientific">Pediococcus parvulus</name>
    <dbReference type="NCBI Taxonomy" id="54062"/>
    <lineage>
        <taxon>Bacteria</taxon>
        <taxon>Bacillati</taxon>
        <taxon>Bacillota</taxon>
        <taxon>Bacilli</taxon>
        <taxon>Lactobacillales</taxon>
        <taxon>Lactobacillaceae</taxon>
        <taxon>Pediococcus</taxon>
    </lineage>
</organism>
<dbReference type="Proteomes" id="UP000077280">
    <property type="component" value="Unassembled WGS sequence"/>
</dbReference>
<protein>
    <submittedName>
        <fullName evidence="2">Uncharacterized protein</fullName>
    </submittedName>
</protein>